<reference evidence="5 6" key="1">
    <citation type="submission" date="2019-06" db="EMBL/GenBank/DDBJ databases">
        <title>Draft genome of C. phoceense Strain 272.</title>
        <authorList>
            <person name="Pacheco L.G.C."/>
            <person name="Barberis C.M."/>
            <person name="Almuzara M.N."/>
            <person name="Traglia G.M."/>
            <person name="Santos C.S."/>
            <person name="Rocha D.J.P.G."/>
            <person name="Aguiar E.R.G.R."/>
            <person name="Vay C.A."/>
        </authorList>
    </citation>
    <scope>NUCLEOTIDE SEQUENCE [LARGE SCALE GENOMIC DNA]</scope>
    <source>
        <strain evidence="5 6">272</strain>
    </source>
</reference>
<feature type="transmembrane region" description="Helical" evidence="2">
    <location>
        <begin position="132"/>
        <end position="154"/>
    </location>
</feature>
<keyword evidence="2" id="KW-0472">Membrane</keyword>
<dbReference type="InterPro" id="IPR027788">
    <property type="entry name" value="Alpha/beta-hydrolase_N_dom"/>
</dbReference>
<feature type="domain" description="Alpha/beta-hydrolase catalytic" evidence="3">
    <location>
        <begin position="266"/>
        <end position="553"/>
    </location>
</feature>
<dbReference type="Pfam" id="PF15420">
    <property type="entry name" value="Abhydrolase_9_N"/>
    <property type="match status" value="1"/>
</dbReference>
<proteinExistence type="predicted"/>
<evidence type="ECO:0000259" key="3">
    <source>
        <dbReference type="Pfam" id="PF10081"/>
    </source>
</evidence>
<dbReference type="STRING" id="1686286.GCA_900092335_01128"/>
<dbReference type="InterPro" id="IPR027787">
    <property type="entry name" value="Alpha/beta-hydrolase_catalytic"/>
</dbReference>
<evidence type="ECO:0000256" key="2">
    <source>
        <dbReference type="SAM" id="Phobius"/>
    </source>
</evidence>
<feature type="transmembrane region" description="Helical" evidence="2">
    <location>
        <begin position="20"/>
        <end position="39"/>
    </location>
</feature>
<evidence type="ECO:0000313" key="6">
    <source>
        <dbReference type="Proteomes" id="UP000318080"/>
    </source>
</evidence>
<dbReference type="EMBL" id="VHIR01000010">
    <property type="protein sequence ID" value="TQE43245.1"/>
    <property type="molecule type" value="Genomic_DNA"/>
</dbReference>
<evidence type="ECO:0000259" key="4">
    <source>
        <dbReference type="Pfam" id="PF15420"/>
    </source>
</evidence>
<name>A0A540R677_9CORY</name>
<dbReference type="Pfam" id="PF10081">
    <property type="entry name" value="Abhydrolase_9"/>
    <property type="match status" value="1"/>
</dbReference>
<evidence type="ECO:0000313" key="5">
    <source>
        <dbReference type="EMBL" id="TQE43245.1"/>
    </source>
</evidence>
<dbReference type="AlphaFoldDB" id="A0A540R677"/>
<protein>
    <recommendedName>
        <fullName evidence="7">Alpha/beta-hydrolase family protein</fullName>
    </recommendedName>
</protein>
<keyword evidence="2" id="KW-1133">Transmembrane helix</keyword>
<sequence length="569" mass="62611">MARTRRAARGLARLFRTLDLWGAVVALVFFVLTLTPSLLPRTWFYQGIIGGWAAGIGYLVGLALRWVYRRYLHRLHPLANPDTWPPRVARWVARCVIAVGALWALVMVWWSHRWQVTLADLAEQTRPSYLDVVLVLPLAIASFTVYLLIIRFLVWAADTAQAIGPRRVRPRVRSVSAWVLVLLAWFWFVSNAVPGTIVGLGEKFFTEQNKDPDPAVTAPTAPERSGSPDSAVDFGGVGFYGSRFVAGGASASELTAATGKPAKEPIRVYAGLGNAADTAERADLLISELERTHAHDRKALLFLMTTGTGWVSDYATQSFELLYGGDTAIAAGQYSAMPSALHFLAGGDQVRAAGQELLGPLITWWNELPEDHRPKLYLYGESLGTTGVEAAFSGLRDVVNSVDGILLTGPPHFNPLRTQFVTRRDPGSTETAPVYADGLVVRFANDEEHVRQWATTRDPGWGPARMLYVQHTSDPVAWWSFDMILREPDWLSEPAPPGHEREMTWMPFVSFLQVSADLPVAAQAPIGYGHNYGDSVLAGFAAISDVDLTPARLTELENQLVSIRGDNPK</sequence>
<feature type="domain" description="Alpha/beta-hydrolase N-terminal" evidence="4">
    <location>
        <begin position="34"/>
        <end position="248"/>
    </location>
</feature>
<accession>A0A540R677</accession>
<feature type="transmembrane region" description="Helical" evidence="2">
    <location>
        <begin position="45"/>
        <end position="68"/>
    </location>
</feature>
<evidence type="ECO:0000256" key="1">
    <source>
        <dbReference type="SAM" id="MobiDB-lite"/>
    </source>
</evidence>
<dbReference type="RefSeq" id="WP_141628985.1">
    <property type="nucleotide sequence ID" value="NZ_VHIR01000010.1"/>
</dbReference>
<dbReference type="Proteomes" id="UP000318080">
    <property type="component" value="Unassembled WGS sequence"/>
</dbReference>
<comment type="caution">
    <text evidence="5">The sequence shown here is derived from an EMBL/GenBank/DDBJ whole genome shotgun (WGS) entry which is preliminary data.</text>
</comment>
<keyword evidence="2" id="KW-0812">Transmembrane</keyword>
<evidence type="ECO:0008006" key="7">
    <source>
        <dbReference type="Google" id="ProtNLM"/>
    </source>
</evidence>
<feature type="region of interest" description="Disordered" evidence="1">
    <location>
        <begin position="210"/>
        <end position="229"/>
    </location>
</feature>
<feature type="transmembrane region" description="Helical" evidence="2">
    <location>
        <begin position="175"/>
        <end position="193"/>
    </location>
</feature>
<gene>
    <name evidence="5" type="ORF">EJK80_07785</name>
</gene>
<feature type="transmembrane region" description="Helical" evidence="2">
    <location>
        <begin position="88"/>
        <end position="112"/>
    </location>
</feature>
<keyword evidence="6" id="KW-1185">Reference proteome</keyword>
<organism evidence="5 6">
    <name type="scientific">Corynebacterium phoceense</name>
    <dbReference type="NCBI Taxonomy" id="1686286"/>
    <lineage>
        <taxon>Bacteria</taxon>
        <taxon>Bacillati</taxon>
        <taxon>Actinomycetota</taxon>
        <taxon>Actinomycetes</taxon>
        <taxon>Mycobacteriales</taxon>
        <taxon>Corynebacteriaceae</taxon>
        <taxon>Corynebacterium</taxon>
    </lineage>
</organism>